<dbReference type="Proteomes" id="UP000282087">
    <property type="component" value="Unassembled WGS sequence"/>
</dbReference>
<keyword evidence="2" id="KW-1185">Reference proteome</keyword>
<name>A0A3M6VBH8_9STRA</name>
<proteinExistence type="predicted"/>
<reference evidence="1 2" key="1">
    <citation type="submission" date="2018-06" db="EMBL/GenBank/DDBJ databases">
        <title>Comparative genomics of downy mildews reveals potential adaptations to biotrophy.</title>
        <authorList>
            <person name="Fletcher K."/>
            <person name="Klosterman S.J."/>
            <person name="Derevnina L."/>
            <person name="Martin F."/>
            <person name="Koike S."/>
            <person name="Reyes Chin-Wo S."/>
            <person name="Mou B."/>
            <person name="Michelmore R."/>
        </authorList>
    </citation>
    <scope>NUCLEOTIDE SEQUENCE [LARGE SCALE GENOMIC DNA]</scope>
    <source>
        <strain evidence="1 2">R14</strain>
    </source>
</reference>
<gene>
    <name evidence="1" type="ORF">DD238_002592</name>
</gene>
<organism evidence="1 2">
    <name type="scientific">Peronospora effusa</name>
    <dbReference type="NCBI Taxonomy" id="542832"/>
    <lineage>
        <taxon>Eukaryota</taxon>
        <taxon>Sar</taxon>
        <taxon>Stramenopiles</taxon>
        <taxon>Oomycota</taxon>
        <taxon>Peronosporomycetes</taxon>
        <taxon>Peronosporales</taxon>
        <taxon>Peronosporaceae</taxon>
        <taxon>Peronospora</taxon>
    </lineage>
</organism>
<accession>A0A3M6VBH8</accession>
<dbReference type="AlphaFoldDB" id="A0A3M6VBH8"/>
<sequence length="62" mass="6727">MRPPVMTSEAGDLSSSYAAHMDSASNNTILSMAKRTPIATTEEAFAYAVVSLKRDISVHLQR</sequence>
<comment type="caution">
    <text evidence="1">The sequence shown here is derived from an EMBL/GenBank/DDBJ whole genome shotgun (WGS) entry which is preliminary data.</text>
</comment>
<evidence type="ECO:0000313" key="2">
    <source>
        <dbReference type="Proteomes" id="UP000282087"/>
    </source>
</evidence>
<protein>
    <submittedName>
        <fullName evidence="1">Uncharacterized protein</fullName>
    </submittedName>
</protein>
<evidence type="ECO:0000313" key="1">
    <source>
        <dbReference type="EMBL" id="RMX64358.1"/>
    </source>
</evidence>
<dbReference type="EMBL" id="QLLG01000318">
    <property type="protein sequence ID" value="RMX64358.1"/>
    <property type="molecule type" value="Genomic_DNA"/>
</dbReference>